<evidence type="ECO:0008006" key="7">
    <source>
        <dbReference type="Google" id="ProtNLM"/>
    </source>
</evidence>
<dbReference type="EMBL" id="CP147244">
    <property type="protein sequence ID" value="WYK00943.1"/>
    <property type="molecule type" value="Genomic_DNA"/>
</dbReference>
<feature type="domain" description="MucBP" evidence="3">
    <location>
        <begin position="182"/>
        <end position="244"/>
    </location>
</feature>
<feature type="transmembrane region" description="Helical" evidence="2">
    <location>
        <begin position="493"/>
        <end position="513"/>
    </location>
</feature>
<sequence>MMKKKVLLYLLFTLIMLVPFGYLSTANASDRSEVLDVTTGWETDFHTNLPNINVDQILVQGFMNSTSPKEKYVLSNFGNIGDAELTARKTIPMKAGYTYKLDLIYAFLFSNGTAYIDFNGERVVSKSGDSSDQVFKKEIAVTQDALYTITIHFKVAMRSTGYFKLGYRMDNNGFEGFKTEAQVTVHYLDEDGNSVSPDDILTGIEGSSYTAEQKDIPGYTFEIVHGEVAGFYTEEPKEISYVYKKNLINQGQVIVHYRDTKGDSLLSDSILTGNLGDAYKTEQKNIPGYMYESVIGEETGQFSEESKEVIYVYKKTSATQGQVIIHYKDEEGESLLPDSKISGDIGESYTTEPKNIADFIIASVDGEETGIFSEEPKEVTYVYKKASINQGQVIVHYVDNVRSKILPDKVLTGMVNENYEISPQLIAGYSFEKVEGSSKGVFSKQSQEVTFVYTKEAYSVDENPSQLVLDSSRVASLPTHSANRFPDTGEKTIYLWGIIGGVFLCIFVGWHLYSEKNIN</sequence>
<organism evidence="5 6">
    <name type="scientific">Candidatus Enterococcus palustris</name>
    <dbReference type="NCBI Taxonomy" id="1834189"/>
    <lineage>
        <taxon>Bacteria</taxon>
        <taxon>Bacillati</taxon>
        <taxon>Bacillota</taxon>
        <taxon>Bacilli</taxon>
        <taxon>Lactobacillales</taxon>
        <taxon>Enterococcaceae</taxon>
        <taxon>Enterococcus</taxon>
    </lineage>
</organism>
<keyword evidence="2" id="KW-1133">Transmembrane helix</keyword>
<keyword evidence="6" id="KW-1185">Reference proteome</keyword>
<accession>A0AAQ3W8Z8</accession>
<reference evidence="6" key="1">
    <citation type="submission" date="2017-05" db="EMBL/GenBank/DDBJ databases">
        <title>The Genome Sequence of EEnterococcus faecalis 9F2_4866.</title>
        <authorList>
            <consortium name="The Broad Institute Genomics Platform"/>
            <consortium name="The Broad Institute Genomic Center for Infectious Diseases"/>
            <person name="Earl A."/>
            <person name="Manson A."/>
            <person name="Schwartman J."/>
            <person name="Gilmore M."/>
            <person name="Abouelleil A."/>
            <person name="Cao P."/>
            <person name="Chapman S."/>
            <person name="Cusick C."/>
            <person name="Shea T."/>
            <person name="Young S."/>
            <person name="Neafsey D."/>
            <person name="Nusbaum C."/>
            <person name="Birren B."/>
        </authorList>
    </citation>
    <scope>NUCLEOTIDE SEQUENCE [LARGE SCALE GENOMIC DNA]</scope>
    <source>
        <strain evidence="6">7F3_DIV0205</strain>
    </source>
</reference>
<dbReference type="AlphaFoldDB" id="A0AAQ3W8Z8"/>
<keyword evidence="1" id="KW-0677">Repeat</keyword>
<dbReference type="Pfam" id="PF06458">
    <property type="entry name" value="MucBP"/>
    <property type="match status" value="4"/>
</dbReference>
<proteinExistence type="predicted"/>
<feature type="domain" description="MucBP" evidence="3">
    <location>
        <begin position="252"/>
        <end position="314"/>
    </location>
</feature>
<evidence type="ECO:0000256" key="1">
    <source>
        <dbReference type="ARBA" id="ARBA00022737"/>
    </source>
</evidence>
<protein>
    <recommendedName>
        <fullName evidence="7">MucBP domain-containing protein</fullName>
    </recommendedName>
</protein>
<dbReference type="Proteomes" id="UP000194948">
    <property type="component" value="Chromosome"/>
</dbReference>
<dbReference type="InterPro" id="IPR009459">
    <property type="entry name" value="MucBP_dom"/>
</dbReference>
<feature type="domain" description="MucBP" evidence="3">
    <location>
        <begin position="392"/>
        <end position="454"/>
    </location>
</feature>
<gene>
    <name evidence="5" type="ORF">A5821_002069</name>
</gene>
<dbReference type="Pfam" id="PF24424">
    <property type="entry name" value="FNG"/>
    <property type="match status" value="1"/>
</dbReference>
<dbReference type="InterPro" id="IPR057034">
    <property type="entry name" value="FNG"/>
</dbReference>
<keyword evidence="2" id="KW-0472">Membrane</keyword>
<evidence type="ECO:0000313" key="6">
    <source>
        <dbReference type="Proteomes" id="UP000194948"/>
    </source>
</evidence>
<feature type="domain" description="MucBP" evidence="3">
    <location>
        <begin position="322"/>
        <end position="384"/>
    </location>
</feature>
<reference evidence="5 6" key="2">
    <citation type="submission" date="2024-03" db="EMBL/GenBank/DDBJ databases">
        <title>The Genome Sequence of Enterococcus sp. DIV0205d.</title>
        <authorList>
            <consortium name="The Broad Institute Genomics Platform"/>
            <consortium name="The Broad Institute Microbial Omics Core"/>
            <consortium name="The Broad Institute Genomic Center for Infectious Diseases"/>
            <person name="Earl A."/>
            <person name="Manson A."/>
            <person name="Gilmore M."/>
            <person name="Schwartman J."/>
            <person name="Shea T."/>
            <person name="Abouelleil A."/>
            <person name="Cao P."/>
            <person name="Chapman S."/>
            <person name="Cusick C."/>
            <person name="Young S."/>
            <person name="Neafsey D."/>
            <person name="Nusbaum C."/>
            <person name="Birren B."/>
        </authorList>
    </citation>
    <scope>NUCLEOTIDE SEQUENCE [LARGE SCALE GENOMIC DNA]</scope>
    <source>
        <strain evidence="5 6">7F3_DIV0205</strain>
    </source>
</reference>
<name>A0AAQ3W8Z8_9ENTE</name>
<evidence type="ECO:0000259" key="3">
    <source>
        <dbReference type="Pfam" id="PF06458"/>
    </source>
</evidence>
<evidence type="ECO:0000313" key="5">
    <source>
        <dbReference type="EMBL" id="WYK00943.1"/>
    </source>
</evidence>
<feature type="domain" description="FNG" evidence="4">
    <location>
        <begin position="34"/>
        <end position="173"/>
    </location>
</feature>
<keyword evidence="2" id="KW-0812">Transmembrane</keyword>
<dbReference type="RefSeq" id="WP_086314494.1">
    <property type="nucleotide sequence ID" value="NZ_CP147244.1"/>
</dbReference>
<evidence type="ECO:0000259" key="4">
    <source>
        <dbReference type="Pfam" id="PF24424"/>
    </source>
</evidence>
<evidence type="ECO:0000256" key="2">
    <source>
        <dbReference type="SAM" id="Phobius"/>
    </source>
</evidence>
<dbReference type="Gene3D" id="3.10.20.320">
    <property type="entry name" value="Putative peptidoglycan bound protein (lpxtg motif)"/>
    <property type="match status" value="4"/>
</dbReference>